<evidence type="ECO:0000259" key="2">
    <source>
        <dbReference type="Pfam" id="PF24883"/>
    </source>
</evidence>
<organism evidence="3 4">
    <name type="scientific">Mycena venus</name>
    <dbReference type="NCBI Taxonomy" id="2733690"/>
    <lineage>
        <taxon>Eukaryota</taxon>
        <taxon>Fungi</taxon>
        <taxon>Dikarya</taxon>
        <taxon>Basidiomycota</taxon>
        <taxon>Agaricomycotina</taxon>
        <taxon>Agaricomycetes</taxon>
        <taxon>Agaricomycetidae</taxon>
        <taxon>Agaricales</taxon>
        <taxon>Marasmiineae</taxon>
        <taxon>Mycenaceae</taxon>
        <taxon>Mycena</taxon>
    </lineage>
</organism>
<evidence type="ECO:0000313" key="4">
    <source>
        <dbReference type="Proteomes" id="UP000620124"/>
    </source>
</evidence>
<dbReference type="Gene3D" id="3.40.50.300">
    <property type="entry name" value="P-loop containing nucleotide triphosphate hydrolases"/>
    <property type="match status" value="1"/>
</dbReference>
<gene>
    <name evidence="3" type="ORF">MVEN_00905100</name>
</gene>
<sequence length="590" mass="67205">MPRGPSESHIFNNYISGGIGGHGGGGGVQGLGGSGGSGEGPRLRYDINAGYVTMNNLHGEAGIHILHRAIALEALYDAAESFPQPKCHPKTRMELLDNLNQWATARNSNSPILWLHGPAGAGKSAVMQTLCQRLHDNGQLGASFFFKRGHNTRGNAKMLFATLAYQLALYQHELRVLISQSVEQDPSALARGMDTQLSTLILEPYKLLQEPTLLVLLIDGLDECEGHDIQRQILRIIRSAFNNHCLRFRIIIASRPEPHIRETFKEESFHGLFYSVNIEQSFEDIQTYLRNEFSRICREHPTMRNIPTLWPSPEILEMLVRKSSGYFIYASTVIKFIDDEYSRPSKQLDIIRNLAPHDFESPFKALDQLYIQILSTVPARHHPHLCDILSVIINYPAKITVEEIDDTLGLEPGQVSLILRALHSLLKLPSDQDHNRQLGVHHASFLDFLKSEERSSNFHVGSAQHRAKLARSILHALAYAYDNPEKNRAWLQFHGTLSQGWLEYIASEPPSAEFVPLVEQINPVFIFCNEVSDVALENFSFWLKKIRGVPKDLILRWEDYRFILWYEDCQRRLRLDLLRVRDELSLERDR</sequence>
<dbReference type="InterPro" id="IPR027417">
    <property type="entry name" value="P-loop_NTPase"/>
</dbReference>
<evidence type="ECO:0000313" key="3">
    <source>
        <dbReference type="EMBL" id="KAF7358542.1"/>
    </source>
</evidence>
<dbReference type="InterPro" id="IPR056884">
    <property type="entry name" value="NPHP3-like_N"/>
</dbReference>
<accession>A0A8H7D3Z6</accession>
<keyword evidence="4" id="KW-1185">Reference proteome</keyword>
<protein>
    <submittedName>
        <fullName evidence="3">Putative nwd2 protein</fullName>
    </submittedName>
</protein>
<dbReference type="AlphaFoldDB" id="A0A8H7D3Z6"/>
<keyword evidence="1" id="KW-0677">Repeat</keyword>
<comment type="caution">
    <text evidence="3">The sequence shown here is derived from an EMBL/GenBank/DDBJ whole genome shotgun (WGS) entry which is preliminary data.</text>
</comment>
<dbReference type="OrthoDB" id="4760524at2759"/>
<dbReference type="Pfam" id="PF24883">
    <property type="entry name" value="NPHP3_N"/>
    <property type="match status" value="1"/>
</dbReference>
<dbReference type="SUPFAM" id="SSF52540">
    <property type="entry name" value="P-loop containing nucleoside triphosphate hydrolases"/>
    <property type="match status" value="1"/>
</dbReference>
<evidence type="ECO:0000256" key="1">
    <source>
        <dbReference type="ARBA" id="ARBA00022737"/>
    </source>
</evidence>
<dbReference type="PANTHER" id="PTHR10039:SF14">
    <property type="entry name" value="NACHT DOMAIN-CONTAINING PROTEIN"/>
    <property type="match status" value="1"/>
</dbReference>
<reference evidence="3" key="1">
    <citation type="submission" date="2020-05" db="EMBL/GenBank/DDBJ databases">
        <title>Mycena genomes resolve the evolution of fungal bioluminescence.</title>
        <authorList>
            <person name="Tsai I.J."/>
        </authorList>
    </citation>
    <scope>NUCLEOTIDE SEQUENCE</scope>
    <source>
        <strain evidence="3">CCC161011</strain>
    </source>
</reference>
<proteinExistence type="predicted"/>
<feature type="domain" description="Nephrocystin 3-like N-terminal" evidence="2">
    <location>
        <begin position="99"/>
        <end position="255"/>
    </location>
</feature>
<dbReference type="EMBL" id="JACAZI010000006">
    <property type="protein sequence ID" value="KAF7358542.1"/>
    <property type="molecule type" value="Genomic_DNA"/>
</dbReference>
<name>A0A8H7D3Z6_9AGAR</name>
<dbReference type="Proteomes" id="UP000620124">
    <property type="component" value="Unassembled WGS sequence"/>
</dbReference>
<dbReference type="PANTHER" id="PTHR10039">
    <property type="entry name" value="AMELOGENIN"/>
    <property type="match status" value="1"/>
</dbReference>